<organism evidence="2">
    <name type="scientific">Schlesneria paludicola</name>
    <dbReference type="NCBI Taxonomy" id="360056"/>
    <lineage>
        <taxon>Bacteria</taxon>
        <taxon>Pseudomonadati</taxon>
        <taxon>Planctomycetota</taxon>
        <taxon>Planctomycetia</taxon>
        <taxon>Planctomycetales</taxon>
        <taxon>Planctomycetaceae</taxon>
        <taxon>Schlesneria</taxon>
    </lineage>
</organism>
<comment type="caution">
    <text evidence="2">The sequence shown here is derived from an EMBL/GenBank/DDBJ whole genome shotgun (WGS) entry which is preliminary data.</text>
</comment>
<proteinExistence type="predicted"/>
<dbReference type="Pfam" id="PF00188">
    <property type="entry name" value="CAP"/>
    <property type="match status" value="1"/>
</dbReference>
<gene>
    <name evidence="2" type="ORF">ENS64_06055</name>
</gene>
<reference evidence="2" key="1">
    <citation type="journal article" date="2020" name="mSystems">
        <title>Genome- and Community-Level Interaction Insights into Carbon Utilization and Element Cycling Functions of Hydrothermarchaeota in Hydrothermal Sediment.</title>
        <authorList>
            <person name="Zhou Z."/>
            <person name="Liu Y."/>
            <person name="Xu W."/>
            <person name="Pan J."/>
            <person name="Luo Z.H."/>
            <person name="Li M."/>
        </authorList>
    </citation>
    <scope>NUCLEOTIDE SEQUENCE [LARGE SCALE GENOMIC DNA]</scope>
    <source>
        <strain evidence="2">SpSt-508</strain>
    </source>
</reference>
<dbReference type="Gene3D" id="3.40.33.10">
    <property type="entry name" value="CAP"/>
    <property type="match status" value="1"/>
</dbReference>
<dbReference type="EMBL" id="DSVQ01000012">
    <property type="protein sequence ID" value="HGT38813.1"/>
    <property type="molecule type" value="Genomic_DNA"/>
</dbReference>
<name>A0A7C4LK58_9PLAN</name>
<evidence type="ECO:0000259" key="1">
    <source>
        <dbReference type="Pfam" id="PF00188"/>
    </source>
</evidence>
<dbReference type="PANTHER" id="PTHR31157">
    <property type="entry name" value="SCP DOMAIN-CONTAINING PROTEIN"/>
    <property type="match status" value="1"/>
</dbReference>
<dbReference type="CDD" id="cd05379">
    <property type="entry name" value="CAP_bacterial"/>
    <property type="match status" value="1"/>
</dbReference>
<sequence>MTRGWMVLAGVLCLPVGGWSGEPTTTQHDWLTKHPTIQKLVTLTNQHRAQYGLPALKLNPEMCLAAQRHAEWMASVQYLQHSGLPWPEIIFLGPTQPEAAIQGWIYSPAHHGIMLSGTEVGFGYMVRNGQPAWVGVFR</sequence>
<dbReference type="AlphaFoldDB" id="A0A7C4LK58"/>
<dbReference type="InterPro" id="IPR014044">
    <property type="entry name" value="CAP_dom"/>
</dbReference>
<protein>
    <submittedName>
        <fullName evidence="2">CAP domain-containing protein</fullName>
    </submittedName>
</protein>
<dbReference type="SUPFAM" id="SSF55797">
    <property type="entry name" value="PR-1-like"/>
    <property type="match status" value="1"/>
</dbReference>
<evidence type="ECO:0000313" key="2">
    <source>
        <dbReference type="EMBL" id="HGT38813.1"/>
    </source>
</evidence>
<feature type="domain" description="SCP" evidence="1">
    <location>
        <begin position="42"/>
        <end position="137"/>
    </location>
</feature>
<accession>A0A7C4LK58</accession>
<dbReference type="InterPro" id="IPR035940">
    <property type="entry name" value="CAP_sf"/>
</dbReference>
<dbReference type="PANTHER" id="PTHR31157:SF1">
    <property type="entry name" value="SCP DOMAIN-CONTAINING PROTEIN"/>
    <property type="match status" value="1"/>
</dbReference>